<name>A0A1V0SL66_9VIRU</name>
<dbReference type="SUPFAM" id="SSF47473">
    <property type="entry name" value="EF-hand"/>
    <property type="match status" value="1"/>
</dbReference>
<gene>
    <name evidence="1" type="ORF">Klosneuvirus_6_24</name>
</gene>
<dbReference type="InterPro" id="IPR011992">
    <property type="entry name" value="EF-hand-dom_pair"/>
</dbReference>
<dbReference type="EMBL" id="KY684113">
    <property type="protein sequence ID" value="ARF12462.1"/>
    <property type="molecule type" value="Genomic_DNA"/>
</dbReference>
<sequence length="295" mass="35051">MLSKQSKQNAIIKYLSKNDFDGDICVKELKEKDVNEIYDLYIHNDERVNTKTTNPGYYGVYYKINKQYDNMVLYYTKAISKNQKDDGALNELYDYWEQHSDVPSKITQVCDILEKENQTEFNRFNKLRILSLKNNPEPKIVIDPFNKINDSIETFIKNNELNKIYELYDKCDNDELKKKYLTKVILIPNFELSKIMIHDIMKMDFGDNVLTEINLIKCMYAGYRIDIQNIELEKFYDKYKRSNDDEIKKDCLIKLVSFSDFKPTKEMLNDIFRLEFDSKSPPEIHMIKSIFAGIK</sequence>
<proteinExistence type="predicted"/>
<accession>A0A1V0SL66</accession>
<reference evidence="1" key="1">
    <citation type="journal article" date="2017" name="Science">
        <title>Giant viruses with an expanded complement of translation system components.</title>
        <authorList>
            <person name="Schulz F."/>
            <person name="Yutin N."/>
            <person name="Ivanova N.N."/>
            <person name="Ortega D.R."/>
            <person name="Lee T.K."/>
            <person name="Vierheilig J."/>
            <person name="Daims H."/>
            <person name="Horn M."/>
            <person name="Wagner M."/>
            <person name="Jensen G.J."/>
            <person name="Kyrpides N.C."/>
            <person name="Koonin E.V."/>
            <person name="Woyke T."/>
        </authorList>
    </citation>
    <scope>NUCLEOTIDE SEQUENCE</scope>
    <source>
        <strain evidence="1">KNV1</strain>
    </source>
</reference>
<protein>
    <submittedName>
        <fullName evidence="1">Uncharacterized protein</fullName>
    </submittedName>
</protein>
<organism evidence="1">
    <name type="scientific">Klosneuvirus KNV1</name>
    <dbReference type="NCBI Taxonomy" id="1977640"/>
    <lineage>
        <taxon>Viruses</taxon>
        <taxon>Varidnaviria</taxon>
        <taxon>Bamfordvirae</taxon>
        <taxon>Nucleocytoviricota</taxon>
        <taxon>Megaviricetes</taxon>
        <taxon>Imitervirales</taxon>
        <taxon>Mimiviridae</taxon>
        <taxon>Klosneuvirinae</taxon>
        <taxon>Klosneuvirus</taxon>
    </lineage>
</organism>
<evidence type="ECO:0000313" key="1">
    <source>
        <dbReference type="EMBL" id="ARF12462.1"/>
    </source>
</evidence>